<feature type="compositionally biased region" description="Basic and acidic residues" evidence="1">
    <location>
        <begin position="29"/>
        <end position="39"/>
    </location>
</feature>
<keyword evidence="2" id="KW-1185">Reference proteome</keyword>
<organism evidence="2 3">
    <name type="scientific">Caenorhabditis tropicalis</name>
    <dbReference type="NCBI Taxonomy" id="1561998"/>
    <lineage>
        <taxon>Eukaryota</taxon>
        <taxon>Metazoa</taxon>
        <taxon>Ecdysozoa</taxon>
        <taxon>Nematoda</taxon>
        <taxon>Chromadorea</taxon>
        <taxon>Rhabditida</taxon>
        <taxon>Rhabditina</taxon>
        <taxon>Rhabditomorpha</taxon>
        <taxon>Rhabditoidea</taxon>
        <taxon>Rhabditidae</taxon>
        <taxon>Peloderinae</taxon>
        <taxon>Caenorhabditis</taxon>
    </lineage>
</organism>
<dbReference type="WBParaSite" id="Csp11.Scaffold630.g17862.t1">
    <property type="protein sequence ID" value="Csp11.Scaffold630.g17862.t1"/>
    <property type="gene ID" value="Csp11.Scaffold630.g17862"/>
</dbReference>
<sequence length="117" mass="12809">MNRARKTSSCGCFRSAFCLLKPSTSTSSSEDHGDSDKKLLQMNNTGRDEEEEEMIQTGQIKVPPLNLNGVEKKNWKSRGMRRRTSDGGRGGIKGSHLAEVVCEFGVDTVTQGTSTVQ</sequence>
<evidence type="ECO:0000256" key="1">
    <source>
        <dbReference type="SAM" id="MobiDB-lite"/>
    </source>
</evidence>
<dbReference type="STRING" id="1561998.A0A1I7UNW4"/>
<dbReference type="AlphaFoldDB" id="A0A1I7UNW4"/>
<reference evidence="3" key="1">
    <citation type="submission" date="2016-11" db="UniProtKB">
        <authorList>
            <consortium name="WormBaseParasite"/>
        </authorList>
    </citation>
    <scope>IDENTIFICATION</scope>
</reference>
<feature type="region of interest" description="Disordered" evidence="1">
    <location>
        <begin position="22"/>
        <end position="93"/>
    </location>
</feature>
<evidence type="ECO:0000313" key="2">
    <source>
        <dbReference type="Proteomes" id="UP000095282"/>
    </source>
</evidence>
<dbReference type="eggNOG" id="KOG3688">
    <property type="taxonomic scope" value="Eukaryota"/>
</dbReference>
<protein>
    <submittedName>
        <fullName evidence="3">Uncharacterized protein</fullName>
    </submittedName>
</protein>
<proteinExistence type="predicted"/>
<dbReference type="Proteomes" id="UP000095282">
    <property type="component" value="Unplaced"/>
</dbReference>
<name>A0A1I7UNW4_9PELO</name>
<accession>A0A1I7UNW4</accession>
<evidence type="ECO:0000313" key="3">
    <source>
        <dbReference type="WBParaSite" id="Csp11.Scaffold630.g17862.t1"/>
    </source>
</evidence>